<evidence type="ECO:0000256" key="5">
    <source>
        <dbReference type="ARBA" id="ARBA00023136"/>
    </source>
</evidence>
<dbReference type="EMBL" id="MWBQ01000111">
    <property type="protein sequence ID" value="OQA56713.1"/>
    <property type="molecule type" value="Genomic_DNA"/>
</dbReference>
<keyword evidence="5 6" id="KW-0472">Membrane</keyword>
<evidence type="ECO:0000256" key="2">
    <source>
        <dbReference type="ARBA" id="ARBA00022475"/>
    </source>
</evidence>
<dbReference type="PANTHER" id="PTHR40060:SF1">
    <property type="entry name" value="UPF0316 PROTEIN YEBE"/>
    <property type="match status" value="1"/>
</dbReference>
<feature type="transmembrane region" description="Helical" evidence="6">
    <location>
        <begin position="6"/>
        <end position="29"/>
    </location>
</feature>
<evidence type="ECO:0000259" key="8">
    <source>
        <dbReference type="Pfam" id="PF18955"/>
    </source>
</evidence>
<dbReference type="GO" id="GO:0005886">
    <property type="term" value="C:plasma membrane"/>
    <property type="evidence" value="ECO:0007669"/>
    <property type="project" value="UniProtKB-SubCell"/>
</dbReference>
<evidence type="ECO:0000256" key="3">
    <source>
        <dbReference type="ARBA" id="ARBA00022692"/>
    </source>
</evidence>
<sequence length="193" mass="22021">MNDSVFIYYILFPALIFLARMADVTLGTLRIIMVSRGLKNIAPIVGFFEVIIWLLAIRQIMMNLTEVSYFLAYASGFAAGNYVGMWFEERLAMGHTIVRIITNKDVKLLLDQLRNRNIGVTCISGQGSEGPVTVVFVIIKRKDLREVIQFINQFNPQAFYSLEDVRQINEGIFPRKGSWLNFPGLSSFKSLRK</sequence>
<keyword evidence="4 6" id="KW-1133">Transmembrane helix</keyword>
<dbReference type="Pfam" id="PF10035">
    <property type="entry name" value="DUF2179"/>
    <property type="match status" value="1"/>
</dbReference>
<comment type="similarity">
    <text evidence="6">Belongs to the UPF0316 family.</text>
</comment>
<keyword evidence="3 6" id="KW-0812">Transmembrane</keyword>
<dbReference type="NCBIfam" id="NF003191">
    <property type="entry name" value="PRK04164.1-2"/>
    <property type="match status" value="1"/>
</dbReference>
<organism evidence="9">
    <name type="scientific">Candidatus Atribacter allofermentans</name>
    <dbReference type="NCBI Taxonomy" id="1852833"/>
    <lineage>
        <taxon>Bacteria</taxon>
        <taxon>Pseudomonadati</taxon>
        <taxon>Atribacterota</taxon>
        <taxon>Atribacteria</taxon>
        <taxon>Atribacterales</taxon>
        <taxon>Atribacteraceae</taxon>
        <taxon>Atribacter</taxon>
    </lineage>
</organism>
<dbReference type="Proteomes" id="UP000485569">
    <property type="component" value="Unassembled WGS sequence"/>
</dbReference>
<dbReference type="Pfam" id="PF18955">
    <property type="entry name" value="DUF5698"/>
    <property type="match status" value="1"/>
</dbReference>
<dbReference type="InterPro" id="IPR019264">
    <property type="entry name" value="DUF2179"/>
</dbReference>
<comment type="subcellular location">
    <subcellularLocation>
        <location evidence="1 6">Cell membrane</location>
        <topology evidence="1 6">Multi-pass membrane protein</topology>
    </subcellularLocation>
</comment>
<feature type="domain" description="DUF5698" evidence="8">
    <location>
        <begin position="28"/>
        <end position="85"/>
    </location>
</feature>
<dbReference type="InterPro" id="IPR044035">
    <property type="entry name" value="DUF5698"/>
</dbReference>
<dbReference type="AlphaFoldDB" id="A0A1V5SR40"/>
<evidence type="ECO:0000256" key="1">
    <source>
        <dbReference type="ARBA" id="ARBA00004651"/>
    </source>
</evidence>
<dbReference type="InterPro" id="IPR022930">
    <property type="entry name" value="UPF0316"/>
</dbReference>
<comment type="caution">
    <text evidence="9">The sequence shown here is derived from an EMBL/GenBank/DDBJ whole genome shotgun (WGS) entry which is preliminary data.</text>
</comment>
<evidence type="ECO:0000256" key="6">
    <source>
        <dbReference type="HAMAP-Rule" id="MF_01515"/>
    </source>
</evidence>
<reference evidence="9" key="1">
    <citation type="submission" date="2017-02" db="EMBL/GenBank/DDBJ databases">
        <title>Delving into the versatile metabolic prowess of the omnipresent phylum Bacteroidetes.</title>
        <authorList>
            <person name="Nobu M.K."/>
            <person name="Mei R."/>
            <person name="Narihiro T."/>
            <person name="Kuroda K."/>
            <person name="Liu W.-T."/>
        </authorList>
    </citation>
    <scope>NUCLEOTIDE SEQUENCE</scope>
    <source>
        <strain evidence="9">ADurb.Bin276</strain>
    </source>
</reference>
<protein>
    <recommendedName>
        <fullName evidence="6">UPF0316 protein BWY41_01449</fullName>
    </recommendedName>
</protein>
<evidence type="ECO:0000256" key="4">
    <source>
        <dbReference type="ARBA" id="ARBA00022989"/>
    </source>
</evidence>
<dbReference type="PANTHER" id="PTHR40060">
    <property type="entry name" value="UPF0316 PROTEIN YEBE"/>
    <property type="match status" value="1"/>
</dbReference>
<feature type="transmembrane region" description="Helical" evidence="6">
    <location>
        <begin position="41"/>
        <end position="61"/>
    </location>
</feature>
<accession>A0A1V5SR40</accession>
<evidence type="ECO:0000313" key="9">
    <source>
        <dbReference type="EMBL" id="OQA56713.1"/>
    </source>
</evidence>
<feature type="transmembrane region" description="Helical" evidence="6">
    <location>
        <begin position="67"/>
        <end position="87"/>
    </location>
</feature>
<proteinExistence type="inferred from homology"/>
<gene>
    <name evidence="9" type="ORF">BWY41_01449</name>
</gene>
<dbReference type="InterPro" id="IPR015867">
    <property type="entry name" value="N-reg_PII/ATP_PRibTrfase_C"/>
</dbReference>
<dbReference type="Gene3D" id="3.30.70.120">
    <property type="match status" value="1"/>
</dbReference>
<keyword evidence="2 6" id="KW-1003">Cell membrane</keyword>
<name>A0A1V5SR40_9BACT</name>
<feature type="domain" description="DUF2179" evidence="7">
    <location>
        <begin position="119"/>
        <end position="168"/>
    </location>
</feature>
<evidence type="ECO:0000259" key="7">
    <source>
        <dbReference type="Pfam" id="PF10035"/>
    </source>
</evidence>
<dbReference type="HAMAP" id="MF_01515">
    <property type="entry name" value="UPF0316"/>
    <property type="match status" value="1"/>
</dbReference>
<dbReference type="CDD" id="cd16381">
    <property type="entry name" value="YitT_C_like_1"/>
    <property type="match status" value="1"/>
</dbReference>